<dbReference type="EMBL" id="CAAE01014737">
    <property type="protein sequence ID" value="CAG04242.1"/>
    <property type="molecule type" value="Genomic_DNA"/>
</dbReference>
<keyword evidence="1" id="KW-0472">Membrane</keyword>
<feature type="transmembrane region" description="Helical" evidence="1">
    <location>
        <begin position="88"/>
        <end position="109"/>
    </location>
</feature>
<sequence>MAKHGTSLLLAIVLAVIFFIITMVFSALAAQGKHPFLEPTGNVSDAFANEITPSGWTFIIWTIIYIFLALVCVYALSGLFRKNAYGPVYCSPALLPHGFFLAWCLNLSLNVGWLFLWDRRLMAGALVFLILVALTNYVMIFYSCHSLHVYGAWLSKYHKVDLWLHRALVGEDVQNGIAIYATWTTVASLVNLSIVLVKDAKMSPEDAVTLSFSLLTVVLIVWFLLENSVLDKHLRHVLSIYPVVIWALTGVFTKNYNTTKPSRNNIFNVALLGGSCALLALRMLLVVWRNIRKPLLEDASPEGMSPMEIAGRQKKIFK</sequence>
<feature type="transmembrane region" description="Helical" evidence="1">
    <location>
        <begin position="53"/>
        <end position="76"/>
    </location>
</feature>
<evidence type="ECO:0000256" key="1">
    <source>
        <dbReference type="SAM" id="Phobius"/>
    </source>
</evidence>
<dbReference type="AlphaFoldDB" id="Q4S540"/>
<accession>Q4S540</accession>
<organism evidence="2">
    <name type="scientific">Tetraodon nigroviridis</name>
    <name type="common">Spotted green pufferfish</name>
    <name type="synonym">Chelonodon nigroviridis</name>
    <dbReference type="NCBI Taxonomy" id="99883"/>
    <lineage>
        <taxon>Eukaryota</taxon>
        <taxon>Metazoa</taxon>
        <taxon>Chordata</taxon>
        <taxon>Craniata</taxon>
        <taxon>Vertebrata</taxon>
        <taxon>Euteleostomi</taxon>
        <taxon>Actinopterygii</taxon>
        <taxon>Neopterygii</taxon>
        <taxon>Teleostei</taxon>
        <taxon>Neoteleostei</taxon>
        <taxon>Acanthomorphata</taxon>
        <taxon>Eupercaria</taxon>
        <taxon>Tetraodontiformes</taxon>
        <taxon>Tetradontoidea</taxon>
        <taxon>Tetraodontidae</taxon>
        <taxon>Tetraodon</taxon>
    </lineage>
</organism>
<feature type="transmembrane region" description="Helical" evidence="1">
    <location>
        <begin position="208"/>
        <end position="225"/>
    </location>
</feature>
<dbReference type="PANTHER" id="PTHR33802:SF4">
    <property type="entry name" value="SI:DKEY-29D8.3"/>
    <property type="match status" value="1"/>
</dbReference>
<dbReference type="KEGG" id="tng:GSTEN00023903G001"/>
<name>Q4S540_TETNG</name>
<evidence type="ECO:0000313" key="2">
    <source>
        <dbReference type="EMBL" id="CAG04242.1"/>
    </source>
</evidence>
<dbReference type="OrthoDB" id="5586934at2759"/>
<dbReference type="PANTHER" id="PTHR33802">
    <property type="entry name" value="SI:CH211-161H7.5-RELATED"/>
    <property type="match status" value="1"/>
</dbReference>
<gene>
    <name evidence="2" type="ORF">GSTENG00023903001</name>
</gene>
<keyword evidence="1" id="KW-0812">Transmembrane</keyword>
<feature type="transmembrane region" description="Helical" evidence="1">
    <location>
        <begin position="266"/>
        <end position="288"/>
    </location>
</feature>
<reference evidence="2" key="2">
    <citation type="submission" date="2004-02" db="EMBL/GenBank/DDBJ databases">
        <authorList>
            <consortium name="Genoscope"/>
            <consortium name="Whitehead Institute Centre for Genome Research"/>
        </authorList>
    </citation>
    <scope>NUCLEOTIDE SEQUENCE</scope>
</reference>
<proteinExistence type="predicted"/>
<protein>
    <submittedName>
        <fullName evidence="2">(spotted green pufferfish) hypothetical protein</fullName>
    </submittedName>
</protein>
<feature type="transmembrane region" description="Helical" evidence="1">
    <location>
        <begin position="177"/>
        <end position="196"/>
    </location>
</feature>
<feature type="transmembrane region" description="Helical" evidence="1">
    <location>
        <begin position="237"/>
        <end position="254"/>
    </location>
</feature>
<feature type="transmembrane region" description="Helical" evidence="1">
    <location>
        <begin position="121"/>
        <end position="142"/>
    </location>
</feature>
<reference evidence="2" key="1">
    <citation type="journal article" date="2004" name="Nature">
        <title>Genome duplication in the teleost fish Tetraodon nigroviridis reveals the early vertebrate proto-karyotype.</title>
        <authorList>
            <person name="Jaillon O."/>
            <person name="Aury J.-M."/>
            <person name="Brunet F."/>
            <person name="Petit J.-L."/>
            <person name="Stange-Thomann N."/>
            <person name="Mauceli E."/>
            <person name="Bouneau L."/>
            <person name="Fischer C."/>
            <person name="Ozouf-Costaz C."/>
            <person name="Bernot A."/>
            <person name="Nicaud S."/>
            <person name="Jaffe D."/>
            <person name="Fisher S."/>
            <person name="Lutfalla G."/>
            <person name="Dossat C."/>
            <person name="Segurens B."/>
            <person name="Dasilva C."/>
            <person name="Salanoubat M."/>
            <person name="Levy M."/>
            <person name="Boudet N."/>
            <person name="Castellano S."/>
            <person name="Anthouard V."/>
            <person name="Jubin C."/>
            <person name="Castelli V."/>
            <person name="Katinka M."/>
            <person name="Vacherie B."/>
            <person name="Biemont C."/>
            <person name="Skalli Z."/>
            <person name="Cattolico L."/>
            <person name="Poulain J."/>
            <person name="De Berardinis V."/>
            <person name="Cruaud C."/>
            <person name="Duprat S."/>
            <person name="Brottier P."/>
            <person name="Coutanceau J.-P."/>
            <person name="Gouzy J."/>
            <person name="Parra G."/>
            <person name="Lardier G."/>
            <person name="Chapple C."/>
            <person name="McKernan K.J."/>
            <person name="McEwan P."/>
            <person name="Bosak S."/>
            <person name="Kellis M."/>
            <person name="Volff J.-N."/>
            <person name="Guigo R."/>
            <person name="Zody M.C."/>
            <person name="Mesirov J."/>
            <person name="Lindblad-Toh K."/>
            <person name="Birren B."/>
            <person name="Nusbaum C."/>
            <person name="Kahn D."/>
            <person name="Robinson-Rechavi M."/>
            <person name="Laudet V."/>
            <person name="Schachter V."/>
            <person name="Quetier F."/>
            <person name="Saurin W."/>
            <person name="Scarpelli C."/>
            <person name="Wincker P."/>
            <person name="Lander E.S."/>
            <person name="Weissenbach J."/>
            <person name="Roest Crollius H."/>
        </authorList>
    </citation>
    <scope>NUCLEOTIDE SEQUENCE [LARGE SCALE GENOMIC DNA]</scope>
</reference>
<comment type="caution">
    <text evidence="2">The sequence shown here is derived from an EMBL/GenBank/DDBJ whole genome shotgun (WGS) entry which is preliminary data.</text>
</comment>
<keyword evidence="1" id="KW-1133">Transmembrane helix</keyword>